<dbReference type="Pfam" id="PF10604">
    <property type="entry name" value="Polyketide_cyc2"/>
    <property type="match status" value="1"/>
</dbReference>
<dbReference type="Proteomes" id="UP001501480">
    <property type="component" value="Unassembled WGS sequence"/>
</dbReference>
<evidence type="ECO:0008006" key="3">
    <source>
        <dbReference type="Google" id="ProtNLM"/>
    </source>
</evidence>
<gene>
    <name evidence="1" type="ORF">GCM10009821_26530</name>
</gene>
<dbReference type="InterPro" id="IPR023393">
    <property type="entry name" value="START-like_dom_sf"/>
</dbReference>
<keyword evidence="2" id="KW-1185">Reference proteome</keyword>
<dbReference type="Gene3D" id="3.30.530.20">
    <property type="match status" value="1"/>
</dbReference>
<dbReference type="InterPro" id="IPR019587">
    <property type="entry name" value="Polyketide_cyclase/dehydratase"/>
</dbReference>
<reference evidence="1 2" key="1">
    <citation type="journal article" date="2019" name="Int. J. Syst. Evol. Microbiol.">
        <title>The Global Catalogue of Microorganisms (GCM) 10K type strain sequencing project: providing services to taxonomists for standard genome sequencing and annotation.</title>
        <authorList>
            <consortium name="The Broad Institute Genomics Platform"/>
            <consortium name="The Broad Institute Genome Sequencing Center for Infectious Disease"/>
            <person name="Wu L."/>
            <person name="Ma J."/>
        </authorList>
    </citation>
    <scope>NUCLEOTIDE SEQUENCE [LARGE SCALE GENOMIC DNA]</scope>
    <source>
        <strain evidence="1 2">JCM 15749</strain>
    </source>
</reference>
<protein>
    <recommendedName>
        <fullName evidence="3">SRPBCC family protein</fullName>
    </recommendedName>
</protein>
<name>A0ABN2W589_9ACTN</name>
<dbReference type="EMBL" id="BAAAPY010000012">
    <property type="protein sequence ID" value="GAA2083986.1"/>
    <property type="molecule type" value="Genomic_DNA"/>
</dbReference>
<evidence type="ECO:0000313" key="1">
    <source>
        <dbReference type="EMBL" id="GAA2083986.1"/>
    </source>
</evidence>
<accession>A0ABN2W589</accession>
<sequence>MAWFEASRESTAVVDATPQQVWEMLADPDQVVAMTPFLQRITEDGDHWHWEMISMSRMGMSFSPAFTVRMHLDEPRCIEFEHDPPDGVRERAGADGWYRLREVDAGTELSIALTVKVDLPLPRHAKPAVRTAMKGVLAEMGRRFGANLETHLAAQR</sequence>
<organism evidence="1 2">
    <name type="scientific">Aeromicrobium halocynthiae</name>
    <dbReference type="NCBI Taxonomy" id="560557"/>
    <lineage>
        <taxon>Bacteria</taxon>
        <taxon>Bacillati</taxon>
        <taxon>Actinomycetota</taxon>
        <taxon>Actinomycetes</taxon>
        <taxon>Propionibacteriales</taxon>
        <taxon>Nocardioidaceae</taxon>
        <taxon>Aeromicrobium</taxon>
    </lineage>
</organism>
<dbReference type="RefSeq" id="WP_344329615.1">
    <property type="nucleotide sequence ID" value="NZ_BAAAPY010000012.1"/>
</dbReference>
<dbReference type="SUPFAM" id="SSF55961">
    <property type="entry name" value="Bet v1-like"/>
    <property type="match status" value="1"/>
</dbReference>
<evidence type="ECO:0000313" key="2">
    <source>
        <dbReference type="Proteomes" id="UP001501480"/>
    </source>
</evidence>
<proteinExistence type="predicted"/>
<comment type="caution">
    <text evidence="1">The sequence shown here is derived from an EMBL/GenBank/DDBJ whole genome shotgun (WGS) entry which is preliminary data.</text>
</comment>